<dbReference type="OrthoDB" id="5573160at2759"/>
<name>A0A1C7NQL9_9FUNG</name>
<dbReference type="EMBL" id="LUGH01000013">
    <property type="protein sequence ID" value="OBZ91392.1"/>
    <property type="molecule type" value="Genomic_DNA"/>
</dbReference>
<dbReference type="InterPro" id="IPR019357">
    <property type="entry name" value="SCOC"/>
</dbReference>
<evidence type="ECO:0008006" key="4">
    <source>
        <dbReference type="Google" id="ProtNLM"/>
    </source>
</evidence>
<accession>A0A1C7NQL9</accession>
<keyword evidence="3" id="KW-1185">Reference proteome</keyword>
<proteinExistence type="predicted"/>
<evidence type="ECO:0000313" key="3">
    <source>
        <dbReference type="Proteomes" id="UP000093000"/>
    </source>
</evidence>
<reference evidence="2 3" key="1">
    <citation type="submission" date="2016-03" db="EMBL/GenBank/DDBJ databases">
        <title>Choanephora cucurbitarum.</title>
        <authorList>
            <person name="Min B."/>
            <person name="Park H."/>
            <person name="Park J.-H."/>
            <person name="Shin H.-D."/>
            <person name="Choi I.-G."/>
        </authorList>
    </citation>
    <scope>NUCLEOTIDE SEQUENCE [LARGE SCALE GENOMIC DNA]</scope>
    <source>
        <strain evidence="2 3">KUS-F28377</strain>
    </source>
</reference>
<dbReference type="Proteomes" id="UP000093000">
    <property type="component" value="Unassembled WGS sequence"/>
</dbReference>
<dbReference type="Gene3D" id="1.20.5.170">
    <property type="match status" value="1"/>
</dbReference>
<dbReference type="AlphaFoldDB" id="A0A1C7NQL9"/>
<sequence length="712" mass="81048">MADSQFDDLDTSTDNGEREELIKHVLELQSQLKKRKRAKTIEAGMISKVDSARKEHQSLVTENQLLQKYINNSLTSTAVFGATNGAINSNNIALQQSNRKDRLICAYISVTRTINNKAIRTSWSSKDMIKQEQSPMNDPKPNTFTRVSMEPLYERLLKKPFPDSVTAIEYCRSVCAEFGFTVKQEASANRNIYVYCSREGLPDSQRNPKPSPQRKRPSKRCDCRWRVVLSENEQEQWEFRKSMNPNASEHNHEMMSPDEMVKAWPPEVNDTIIQLARKRLQTHEIREAVKQQFPNITWNERRFYNRLTEERKRIRQRGVVERSQRLLLLSARLCSIVANHEDWAFAVENDLQRMFENFCQLARLTPENISTLVDLEPEMIQLEQPNDSNNSTPLFVTNTQRLSISNNHEDDDIMAMMASPTKKRRSLKSNNDTAVAHSKGSTAPETQKGIQMVHIPSYTIQIRTSPSAYRSPSYEPPNNTMKRMYSESSPSFIDSQQQSPLPPPQAFGSTPSFFPLASPTSSSSSSSSMVFQPQQSQRHTMNGRGGVGSPQQSMQSPNEFVMASQSYSVSQHPNQHHEANAGSNANYTTDPNSAVTSASATTNAAYSTSFPPYTIPTTAFSTNSSSVPFGFETNFITQQQRGDRLTTTQEFFGQIKEDPNQVEQQQQTMLRQHEYEQRMHRNNSNSFAHQNYSLPMIRSGDNSNSIEESHWS</sequence>
<comment type="caution">
    <text evidence="2">The sequence shown here is derived from an EMBL/GenBank/DDBJ whole genome shotgun (WGS) entry which is preliminary data.</text>
</comment>
<feature type="region of interest" description="Disordered" evidence="1">
    <location>
        <begin position="419"/>
        <end position="451"/>
    </location>
</feature>
<feature type="compositionally biased region" description="Polar residues" evidence="1">
    <location>
        <begin position="428"/>
        <end position="449"/>
    </location>
</feature>
<dbReference type="Pfam" id="PF10224">
    <property type="entry name" value="DUF2205"/>
    <property type="match status" value="1"/>
</dbReference>
<feature type="region of interest" description="Disordered" evidence="1">
    <location>
        <begin position="686"/>
        <end position="712"/>
    </location>
</feature>
<feature type="region of interest" description="Disordered" evidence="1">
    <location>
        <begin position="464"/>
        <end position="557"/>
    </location>
</feature>
<evidence type="ECO:0000256" key="1">
    <source>
        <dbReference type="SAM" id="MobiDB-lite"/>
    </source>
</evidence>
<dbReference type="STRING" id="101091.A0A1C7NQL9"/>
<feature type="compositionally biased region" description="Low complexity" evidence="1">
    <location>
        <begin position="509"/>
        <end position="537"/>
    </location>
</feature>
<gene>
    <name evidence="2" type="ORF">A0J61_00556</name>
</gene>
<organism evidence="2 3">
    <name type="scientific">Choanephora cucurbitarum</name>
    <dbReference type="NCBI Taxonomy" id="101091"/>
    <lineage>
        <taxon>Eukaryota</taxon>
        <taxon>Fungi</taxon>
        <taxon>Fungi incertae sedis</taxon>
        <taxon>Mucoromycota</taxon>
        <taxon>Mucoromycotina</taxon>
        <taxon>Mucoromycetes</taxon>
        <taxon>Mucorales</taxon>
        <taxon>Mucorineae</taxon>
        <taxon>Choanephoraceae</taxon>
        <taxon>Choanephoroideae</taxon>
        <taxon>Choanephora</taxon>
    </lineage>
</organism>
<evidence type="ECO:0000313" key="2">
    <source>
        <dbReference type="EMBL" id="OBZ91392.1"/>
    </source>
</evidence>
<dbReference type="InParanoid" id="A0A1C7NQL9"/>
<protein>
    <recommendedName>
        <fullName evidence="4">FAR1 domain-containing protein</fullName>
    </recommendedName>
</protein>
<feature type="compositionally biased region" description="Polar residues" evidence="1">
    <location>
        <begin position="464"/>
        <end position="494"/>
    </location>
</feature>